<dbReference type="AlphaFoldDB" id="A0A0C2WRA3"/>
<reference evidence="1 2" key="1">
    <citation type="submission" date="2014-04" db="EMBL/GenBank/DDBJ databases">
        <title>Evolutionary Origins and Diversification of the Mycorrhizal Mutualists.</title>
        <authorList>
            <consortium name="DOE Joint Genome Institute"/>
            <consortium name="Mycorrhizal Genomics Consortium"/>
            <person name="Kohler A."/>
            <person name="Kuo A."/>
            <person name="Nagy L.G."/>
            <person name="Floudas D."/>
            <person name="Copeland A."/>
            <person name="Barry K.W."/>
            <person name="Cichocki N."/>
            <person name="Veneault-Fourrey C."/>
            <person name="LaButti K."/>
            <person name="Lindquist E.A."/>
            <person name="Lipzen A."/>
            <person name="Lundell T."/>
            <person name="Morin E."/>
            <person name="Murat C."/>
            <person name="Riley R."/>
            <person name="Ohm R."/>
            <person name="Sun H."/>
            <person name="Tunlid A."/>
            <person name="Henrissat B."/>
            <person name="Grigoriev I.V."/>
            <person name="Hibbett D.S."/>
            <person name="Martin F."/>
        </authorList>
    </citation>
    <scope>NUCLEOTIDE SEQUENCE [LARGE SCALE GENOMIC DNA]</scope>
    <source>
        <strain evidence="1 2">Koide BX008</strain>
    </source>
</reference>
<dbReference type="InParanoid" id="A0A0C2WRA3"/>
<keyword evidence="2" id="KW-1185">Reference proteome</keyword>
<dbReference type="Proteomes" id="UP000054549">
    <property type="component" value="Unassembled WGS sequence"/>
</dbReference>
<protein>
    <submittedName>
        <fullName evidence="1">Uncharacterized protein</fullName>
    </submittedName>
</protein>
<dbReference type="OrthoDB" id="3265684at2759"/>
<evidence type="ECO:0000313" key="2">
    <source>
        <dbReference type="Proteomes" id="UP000054549"/>
    </source>
</evidence>
<gene>
    <name evidence="1" type="ORF">M378DRAFT_628576</name>
</gene>
<dbReference type="HOGENOM" id="CLU_794799_0_0_1"/>
<evidence type="ECO:0000313" key="1">
    <source>
        <dbReference type="EMBL" id="KIL64202.1"/>
    </source>
</evidence>
<organism evidence="1 2">
    <name type="scientific">Amanita muscaria (strain Koide BX008)</name>
    <dbReference type="NCBI Taxonomy" id="946122"/>
    <lineage>
        <taxon>Eukaryota</taxon>
        <taxon>Fungi</taxon>
        <taxon>Dikarya</taxon>
        <taxon>Basidiomycota</taxon>
        <taxon>Agaricomycotina</taxon>
        <taxon>Agaricomycetes</taxon>
        <taxon>Agaricomycetidae</taxon>
        <taxon>Agaricales</taxon>
        <taxon>Pluteineae</taxon>
        <taxon>Amanitaceae</taxon>
        <taxon>Amanita</taxon>
    </lineage>
</organism>
<accession>A0A0C2WRA3</accession>
<sequence>MTKRKHSDLTDEIMGIVNRLTALNNPQGTQIADQLRHFLPEWLSLSAMARERITKSAGEFTFAEVVRDFGLNYTHTTLSEQYIWRIEDSELGFEMTPCLRSLVENYTRNFDCSSEAVCRTAVDFILNLGMFDCNGNHVDPAAEMLRQKTPAPFDDIRIYGKVAFNHEVIPSTSPQRLSVSGRLDYGIGRTLSRAGSAEAQRRRRFQCLLVIIEAKAEGAVGMALPQLLVYLVCLRHSRLERNRTDASVYGVSSDGLQFTFVTITHDGTVKISKQGDMSRVLGWLRFILEKTSLTVETRTMKRILMTPRLVLTIVTTRLHLKTRKTSSRPAIAPHKLYLPLTLTK</sequence>
<proteinExistence type="predicted"/>
<name>A0A0C2WRA3_AMAMK</name>
<dbReference type="STRING" id="946122.A0A0C2WRA3"/>
<dbReference type="EMBL" id="KN818251">
    <property type="protein sequence ID" value="KIL64202.1"/>
    <property type="molecule type" value="Genomic_DNA"/>
</dbReference>